<organism evidence="1 2">
    <name type="scientific">Brassica cretica</name>
    <name type="common">Mustard</name>
    <dbReference type="NCBI Taxonomy" id="69181"/>
    <lineage>
        <taxon>Eukaryota</taxon>
        <taxon>Viridiplantae</taxon>
        <taxon>Streptophyta</taxon>
        <taxon>Embryophyta</taxon>
        <taxon>Tracheophyta</taxon>
        <taxon>Spermatophyta</taxon>
        <taxon>Magnoliopsida</taxon>
        <taxon>eudicotyledons</taxon>
        <taxon>Gunneridae</taxon>
        <taxon>Pentapetalae</taxon>
        <taxon>rosids</taxon>
        <taxon>malvids</taxon>
        <taxon>Brassicales</taxon>
        <taxon>Brassicaceae</taxon>
        <taxon>Brassiceae</taxon>
        <taxon>Brassica</taxon>
    </lineage>
</organism>
<gene>
    <name evidence="1" type="ORF">F2Q68_00034512</name>
</gene>
<dbReference type="Proteomes" id="UP000712281">
    <property type="component" value="Unassembled WGS sequence"/>
</dbReference>
<reference evidence="1" key="1">
    <citation type="submission" date="2019-12" db="EMBL/GenBank/DDBJ databases">
        <title>Genome sequencing and annotation of Brassica cretica.</title>
        <authorList>
            <person name="Studholme D.J."/>
            <person name="Sarris P.F."/>
        </authorList>
    </citation>
    <scope>NUCLEOTIDE SEQUENCE</scope>
    <source>
        <strain evidence="1">PFS-001/15</strain>
        <tissue evidence="1">Leaf</tissue>
    </source>
</reference>
<evidence type="ECO:0000313" key="1">
    <source>
        <dbReference type="EMBL" id="KAF2554210.1"/>
    </source>
</evidence>
<accession>A0A3N6TIS3</accession>
<dbReference type="EMBL" id="QGKW02001988">
    <property type="protein sequence ID" value="KAF2554210.1"/>
    <property type="molecule type" value="Genomic_DNA"/>
</dbReference>
<comment type="caution">
    <text evidence="1">The sequence shown here is derived from an EMBL/GenBank/DDBJ whole genome shotgun (WGS) entry which is preliminary data.</text>
</comment>
<dbReference type="AlphaFoldDB" id="A0A3N6TIS3"/>
<name>A0A3N6TIS3_BRACR</name>
<proteinExistence type="predicted"/>
<evidence type="ECO:0000313" key="2">
    <source>
        <dbReference type="Proteomes" id="UP000712281"/>
    </source>
</evidence>
<protein>
    <submittedName>
        <fullName evidence="1">Uncharacterized protein</fullName>
    </submittedName>
</protein>
<sequence length="103" mass="12050">MGLRFHYSVRCFHDGFRIRFALFHVVGLSFFLRRCTFSRRRNWEIWVLPGRPGADSSLESTLFVAGRVEGLVLVLEVQILRFELAELFGALLHLLRVFIELLL</sequence>